<evidence type="ECO:0000313" key="2">
    <source>
        <dbReference type="Proteomes" id="UP000297229"/>
    </source>
</evidence>
<dbReference type="PANTHER" id="PTHR34071">
    <property type="entry name" value="5-NITROIMIDAZOLE ANTIBIOTICS RESISTANCE PROTEIN, NIMA-FAMILY-RELATED PROTEIN-RELATED"/>
    <property type="match status" value="1"/>
</dbReference>
<dbReference type="AlphaFoldDB" id="A0A4Z1IV76"/>
<dbReference type="SUPFAM" id="SSF50475">
    <property type="entry name" value="FMN-binding split barrel"/>
    <property type="match status" value="1"/>
</dbReference>
<gene>
    <name evidence="1" type="ORF">BELL_1013g00010</name>
</gene>
<dbReference type="Pfam" id="PF12900">
    <property type="entry name" value="Pyridox_ox_2"/>
    <property type="match status" value="1"/>
</dbReference>
<dbReference type="InterPro" id="IPR012349">
    <property type="entry name" value="Split_barrel_FMN-bd"/>
</dbReference>
<sequence length="280" mass="31574">MANAEAEGEITMYPKTPRNTVQRYRPRAKYDHRTIHTIINSSPILHVSFHTPSPEDPFPAILPMLGFMGLYDPQNPTEENINEGANLYLHGYVSSRLMRMGKKASEEGEGSEGEEGLPMTVAASCLDGLVLALTPNNHSYNYRSAILQGYGQVVEDVDEKLWAMEKITNTVLTDRWENTRVPPTKTEMTTTQILRITPHTASAKIRRGPPHDDRHDLKDAELKNRVWTGVVPVYTVYGTPIRGEDCEIREVPQHITTFIDAKNEENKKFAIDRAGDEDES</sequence>
<protein>
    <recommendedName>
        <fullName evidence="3">Flavin-nucleotide-binding protein</fullName>
    </recommendedName>
</protein>
<evidence type="ECO:0000313" key="1">
    <source>
        <dbReference type="EMBL" id="TGO65368.1"/>
    </source>
</evidence>
<organism evidence="1 2">
    <name type="scientific">Botrytis elliptica</name>
    <dbReference type="NCBI Taxonomy" id="278938"/>
    <lineage>
        <taxon>Eukaryota</taxon>
        <taxon>Fungi</taxon>
        <taxon>Dikarya</taxon>
        <taxon>Ascomycota</taxon>
        <taxon>Pezizomycotina</taxon>
        <taxon>Leotiomycetes</taxon>
        <taxon>Helotiales</taxon>
        <taxon>Sclerotiniaceae</taxon>
        <taxon>Botrytis</taxon>
    </lineage>
</organism>
<dbReference type="InterPro" id="IPR024747">
    <property type="entry name" value="Pyridox_Oxase-rel"/>
</dbReference>
<dbReference type="PANTHER" id="PTHR34071:SF2">
    <property type="entry name" value="FLAVIN-NUCLEOTIDE-BINDING PROTEIN"/>
    <property type="match status" value="1"/>
</dbReference>
<keyword evidence="2" id="KW-1185">Reference proteome</keyword>
<accession>A0A4Z1IV76</accession>
<name>A0A4Z1IV76_9HELO</name>
<dbReference type="Gene3D" id="2.30.110.10">
    <property type="entry name" value="Electron Transport, Fmn-binding Protein, Chain A"/>
    <property type="match status" value="1"/>
</dbReference>
<dbReference type="OrthoDB" id="444432at2759"/>
<evidence type="ECO:0008006" key="3">
    <source>
        <dbReference type="Google" id="ProtNLM"/>
    </source>
</evidence>
<dbReference type="EMBL" id="PQXM01001011">
    <property type="protein sequence ID" value="TGO65368.1"/>
    <property type="molecule type" value="Genomic_DNA"/>
</dbReference>
<reference evidence="1 2" key="1">
    <citation type="submission" date="2017-12" db="EMBL/GenBank/DDBJ databases">
        <title>Comparative genomics of Botrytis spp.</title>
        <authorList>
            <person name="Valero-Jimenez C.A."/>
            <person name="Tapia P."/>
            <person name="Veloso J."/>
            <person name="Silva-Moreno E."/>
            <person name="Staats M."/>
            <person name="Valdes J.H."/>
            <person name="Van Kan J.A.L."/>
        </authorList>
    </citation>
    <scope>NUCLEOTIDE SEQUENCE [LARGE SCALE GENOMIC DNA]</scope>
    <source>
        <strain evidence="1 2">Be9601</strain>
    </source>
</reference>
<dbReference type="Proteomes" id="UP000297229">
    <property type="component" value="Unassembled WGS sequence"/>
</dbReference>
<comment type="caution">
    <text evidence="1">The sequence shown here is derived from an EMBL/GenBank/DDBJ whole genome shotgun (WGS) entry which is preliminary data.</text>
</comment>
<proteinExistence type="predicted"/>
<dbReference type="STRING" id="278938.A0A4Z1IV76"/>